<protein>
    <submittedName>
        <fullName evidence="1">Uncharacterized protein</fullName>
    </submittedName>
</protein>
<dbReference type="EMBL" id="SLWS01000001">
    <property type="protein sequence ID" value="TCO64919.1"/>
    <property type="molecule type" value="Genomic_DNA"/>
</dbReference>
<organism evidence="1 2">
    <name type="scientific">Actinocrispum wychmicini</name>
    <dbReference type="NCBI Taxonomy" id="1213861"/>
    <lineage>
        <taxon>Bacteria</taxon>
        <taxon>Bacillati</taxon>
        <taxon>Actinomycetota</taxon>
        <taxon>Actinomycetes</taxon>
        <taxon>Pseudonocardiales</taxon>
        <taxon>Pseudonocardiaceae</taxon>
        <taxon>Actinocrispum</taxon>
    </lineage>
</organism>
<evidence type="ECO:0000313" key="2">
    <source>
        <dbReference type="Proteomes" id="UP000295680"/>
    </source>
</evidence>
<keyword evidence="2" id="KW-1185">Reference proteome</keyword>
<name>A0A4R2K523_9PSEU</name>
<accession>A0A4R2K523</accession>
<dbReference type="Proteomes" id="UP000295680">
    <property type="component" value="Unassembled WGS sequence"/>
</dbReference>
<comment type="caution">
    <text evidence="1">The sequence shown here is derived from an EMBL/GenBank/DDBJ whole genome shotgun (WGS) entry which is preliminary data.</text>
</comment>
<reference evidence="1 2" key="1">
    <citation type="submission" date="2019-03" db="EMBL/GenBank/DDBJ databases">
        <title>Genomic Encyclopedia of Type Strains, Phase IV (KMG-IV): sequencing the most valuable type-strain genomes for metagenomic binning, comparative biology and taxonomic classification.</title>
        <authorList>
            <person name="Goeker M."/>
        </authorList>
    </citation>
    <scope>NUCLEOTIDE SEQUENCE [LARGE SCALE GENOMIC DNA]</scope>
    <source>
        <strain evidence="1 2">DSM 45934</strain>
    </source>
</reference>
<proteinExistence type="predicted"/>
<sequence>MLMELSDEELCAQHPDTSRLSAPDVCRIPRWVNEKPTDCLHEAWWVLSNDRFGYPVTHGCTAGTAEYLRHRLWLDQRQTMRDMACSGAAIVLTPDILVEFARQVAVAKPCSACKGDPFLVIRPRFLRIYTAHKPGCAVLCQSTVRGGRP</sequence>
<gene>
    <name evidence="1" type="ORF">EV192_101703</name>
</gene>
<evidence type="ECO:0000313" key="1">
    <source>
        <dbReference type="EMBL" id="TCO64919.1"/>
    </source>
</evidence>
<dbReference type="AlphaFoldDB" id="A0A4R2K523"/>